<keyword evidence="2" id="KW-0418">Kinase</keyword>
<feature type="domain" description="Protein kinase" evidence="1">
    <location>
        <begin position="73"/>
        <end position="350"/>
    </location>
</feature>
<proteinExistence type="predicted"/>
<keyword evidence="2" id="KW-0808">Transferase</keyword>
<dbReference type="Gene3D" id="1.10.510.10">
    <property type="entry name" value="Transferase(Phosphotransferase) domain 1"/>
    <property type="match status" value="1"/>
</dbReference>
<dbReference type="EMBL" id="CP036434">
    <property type="protein sequence ID" value="QDV08544.1"/>
    <property type="molecule type" value="Genomic_DNA"/>
</dbReference>
<dbReference type="InterPro" id="IPR011009">
    <property type="entry name" value="Kinase-like_dom_sf"/>
</dbReference>
<dbReference type="EC" id="2.7.11.1" evidence="2"/>
<dbReference type="InterPro" id="IPR000719">
    <property type="entry name" value="Prot_kinase_dom"/>
</dbReference>
<organism evidence="2 3">
    <name type="scientific">Saltatorellus ferox</name>
    <dbReference type="NCBI Taxonomy" id="2528018"/>
    <lineage>
        <taxon>Bacteria</taxon>
        <taxon>Pseudomonadati</taxon>
        <taxon>Planctomycetota</taxon>
        <taxon>Planctomycetia</taxon>
        <taxon>Planctomycetia incertae sedis</taxon>
        <taxon>Saltatorellus</taxon>
    </lineage>
</organism>
<dbReference type="GO" id="GO:0004674">
    <property type="term" value="F:protein serine/threonine kinase activity"/>
    <property type="evidence" value="ECO:0007669"/>
    <property type="project" value="UniProtKB-EC"/>
</dbReference>
<dbReference type="AlphaFoldDB" id="A0A518EWS4"/>
<sequence length="350" mass="38109">MAREEELAKYVDEAERRVAAEGTLDLEAFLAEAPDELRDELHKLISMILVLRPKRPGGPPSAPRAPLDDLPGYDIYRRLAPGSKGDAYLAWSEALERWVTLHVLPAPEGSGESRLTERVRDLERVAQFDHANVVPVLDVGQFGELIYVATEPIDGETLSETVSRMRDQRGGPGRSARAVAAGASGPLTFQDLARIVRTIALIVEVARTRGLRLEGLNPGDVCLDGSGKPWLQSLAFRLATPPPAGAYPPSDGAREDVQQIGLFLYELLTLRPAIETARDAGANHLTGPRQIDRSIPKGLESIAQRACAPEPAGRQASAAVLAEELDHFAKRVPPRGLFRGLRSWLRASPR</sequence>
<dbReference type="GO" id="GO:0005524">
    <property type="term" value="F:ATP binding"/>
    <property type="evidence" value="ECO:0007669"/>
    <property type="project" value="InterPro"/>
</dbReference>
<protein>
    <submittedName>
        <fullName evidence="2">Serine/threonine-protein kinase PrkC</fullName>
        <ecNumber evidence="2">2.7.11.1</ecNumber>
    </submittedName>
</protein>
<dbReference type="RefSeq" id="WP_145201396.1">
    <property type="nucleotide sequence ID" value="NZ_CP036434.1"/>
</dbReference>
<evidence type="ECO:0000313" key="2">
    <source>
        <dbReference type="EMBL" id="QDV08544.1"/>
    </source>
</evidence>
<dbReference type="PROSITE" id="PS50011">
    <property type="entry name" value="PROTEIN_KINASE_DOM"/>
    <property type="match status" value="1"/>
</dbReference>
<evidence type="ECO:0000259" key="1">
    <source>
        <dbReference type="PROSITE" id="PS50011"/>
    </source>
</evidence>
<dbReference type="SUPFAM" id="SSF56112">
    <property type="entry name" value="Protein kinase-like (PK-like)"/>
    <property type="match status" value="1"/>
</dbReference>
<keyword evidence="3" id="KW-1185">Reference proteome</keyword>
<accession>A0A518EWS4</accession>
<dbReference type="Gene3D" id="3.30.200.20">
    <property type="entry name" value="Phosphorylase Kinase, domain 1"/>
    <property type="match status" value="1"/>
</dbReference>
<dbReference type="Proteomes" id="UP000320390">
    <property type="component" value="Chromosome"/>
</dbReference>
<name>A0A518EWS4_9BACT</name>
<reference evidence="2 3" key="1">
    <citation type="submission" date="2019-02" db="EMBL/GenBank/DDBJ databases">
        <title>Deep-cultivation of Planctomycetes and their phenomic and genomic characterization uncovers novel biology.</title>
        <authorList>
            <person name="Wiegand S."/>
            <person name="Jogler M."/>
            <person name="Boedeker C."/>
            <person name="Pinto D."/>
            <person name="Vollmers J."/>
            <person name="Rivas-Marin E."/>
            <person name="Kohn T."/>
            <person name="Peeters S.H."/>
            <person name="Heuer A."/>
            <person name="Rast P."/>
            <person name="Oberbeckmann S."/>
            <person name="Bunk B."/>
            <person name="Jeske O."/>
            <person name="Meyerdierks A."/>
            <person name="Storesund J.E."/>
            <person name="Kallscheuer N."/>
            <person name="Luecker S."/>
            <person name="Lage O.M."/>
            <person name="Pohl T."/>
            <person name="Merkel B.J."/>
            <person name="Hornburger P."/>
            <person name="Mueller R.-W."/>
            <person name="Bruemmer F."/>
            <person name="Labrenz M."/>
            <person name="Spormann A.M."/>
            <person name="Op den Camp H."/>
            <person name="Overmann J."/>
            <person name="Amann R."/>
            <person name="Jetten M.S.M."/>
            <person name="Mascher T."/>
            <person name="Medema M.H."/>
            <person name="Devos D.P."/>
            <person name="Kaster A.-K."/>
            <person name="Ovreas L."/>
            <person name="Rohde M."/>
            <person name="Galperin M.Y."/>
            <person name="Jogler C."/>
        </authorList>
    </citation>
    <scope>NUCLEOTIDE SEQUENCE [LARGE SCALE GENOMIC DNA]</scope>
    <source>
        <strain evidence="2 3">Poly30</strain>
    </source>
</reference>
<evidence type="ECO:0000313" key="3">
    <source>
        <dbReference type="Proteomes" id="UP000320390"/>
    </source>
</evidence>
<gene>
    <name evidence="2" type="primary">prkC_17</name>
    <name evidence="2" type="ORF">Poly30_40920</name>
</gene>